<proteinExistence type="predicted"/>
<dbReference type="Pfam" id="PF00072">
    <property type="entry name" value="Response_reg"/>
    <property type="match status" value="1"/>
</dbReference>
<reference evidence="6" key="2">
    <citation type="submission" date="2021-09" db="EMBL/GenBank/DDBJ databases">
        <authorList>
            <person name="Gilroy R."/>
        </authorList>
    </citation>
    <scope>NUCLEOTIDE SEQUENCE</scope>
    <source>
        <strain evidence="6">CHK124-7917</strain>
    </source>
</reference>
<dbReference type="SUPFAM" id="SSF52172">
    <property type="entry name" value="CheY-like"/>
    <property type="match status" value="1"/>
</dbReference>
<gene>
    <name evidence="6" type="ORF">K8U72_03665</name>
</gene>
<dbReference type="InterPro" id="IPR001789">
    <property type="entry name" value="Sig_transdc_resp-reg_receiver"/>
</dbReference>
<keyword evidence="2" id="KW-0597">Phosphoprotein</keyword>
<dbReference type="InterPro" id="IPR036388">
    <property type="entry name" value="WH-like_DNA-bd_sf"/>
</dbReference>
<feature type="domain" description="Response regulatory" evidence="4">
    <location>
        <begin position="13"/>
        <end position="125"/>
    </location>
</feature>
<dbReference type="PANTHER" id="PTHR48111:SF2">
    <property type="entry name" value="RESPONSE REGULATOR SAER"/>
    <property type="match status" value="1"/>
</dbReference>
<dbReference type="Pfam" id="PF00486">
    <property type="entry name" value="Trans_reg_C"/>
    <property type="match status" value="1"/>
</dbReference>
<evidence type="ECO:0000313" key="6">
    <source>
        <dbReference type="EMBL" id="HJF44865.1"/>
    </source>
</evidence>
<evidence type="ECO:0000256" key="2">
    <source>
        <dbReference type="PROSITE-ProRule" id="PRU00169"/>
    </source>
</evidence>
<dbReference type="PROSITE" id="PS51755">
    <property type="entry name" value="OMPR_PHOB"/>
    <property type="match status" value="1"/>
</dbReference>
<evidence type="ECO:0000259" key="4">
    <source>
        <dbReference type="PROSITE" id="PS50110"/>
    </source>
</evidence>
<dbReference type="InterPro" id="IPR016032">
    <property type="entry name" value="Sig_transdc_resp-reg_C-effctor"/>
</dbReference>
<dbReference type="SMART" id="SM00862">
    <property type="entry name" value="Trans_reg_C"/>
    <property type="match status" value="1"/>
</dbReference>
<feature type="domain" description="OmpR/PhoB-type" evidence="5">
    <location>
        <begin position="134"/>
        <end position="239"/>
    </location>
</feature>
<dbReference type="GO" id="GO:0000976">
    <property type="term" value="F:transcription cis-regulatory region binding"/>
    <property type="evidence" value="ECO:0007669"/>
    <property type="project" value="TreeGrafter"/>
</dbReference>
<keyword evidence="1 3" id="KW-0238">DNA-binding</keyword>
<dbReference type="GO" id="GO:0005829">
    <property type="term" value="C:cytosol"/>
    <property type="evidence" value="ECO:0007669"/>
    <property type="project" value="TreeGrafter"/>
</dbReference>
<dbReference type="GO" id="GO:0006355">
    <property type="term" value="P:regulation of DNA-templated transcription"/>
    <property type="evidence" value="ECO:0007669"/>
    <property type="project" value="InterPro"/>
</dbReference>
<evidence type="ECO:0000256" key="3">
    <source>
        <dbReference type="PROSITE-ProRule" id="PRU01091"/>
    </source>
</evidence>
<sequence length="239" mass="26160">MDVTREGHRDAPLILIVDDEADIADMLESYFRLEGYRTLVARDAAGAIEAAGRAPDAILLDVNLPDADGFSVCRTIRELVACPIIFLTARVEDADAIAGFAAGGDDYVTKPFSLEVLGARVRAQLAREHRRLDRATVRFPGGIVVDFARREVRVATDGGGHGERVATLARKDFDIVALLARRPGQVFDRDMIYERVWGEPGDSSVVTEHVRRVRRALAEAGCATNPLATVWGVGYSWRA</sequence>
<dbReference type="SUPFAM" id="SSF46894">
    <property type="entry name" value="C-terminal effector domain of the bipartite response regulators"/>
    <property type="match status" value="1"/>
</dbReference>
<dbReference type="InterPro" id="IPR011006">
    <property type="entry name" value="CheY-like_superfamily"/>
</dbReference>
<dbReference type="CDD" id="cd17574">
    <property type="entry name" value="REC_OmpR"/>
    <property type="match status" value="1"/>
</dbReference>
<dbReference type="Gene3D" id="1.10.10.10">
    <property type="entry name" value="Winged helix-like DNA-binding domain superfamily/Winged helix DNA-binding domain"/>
    <property type="match status" value="1"/>
</dbReference>
<dbReference type="Proteomes" id="UP000697330">
    <property type="component" value="Unassembled WGS sequence"/>
</dbReference>
<accession>A0A921GDP4</accession>
<comment type="caution">
    <text evidence="6">The sequence shown here is derived from an EMBL/GenBank/DDBJ whole genome shotgun (WGS) entry which is preliminary data.</text>
</comment>
<feature type="modified residue" description="4-aspartylphosphate" evidence="2">
    <location>
        <position position="61"/>
    </location>
</feature>
<dbReference type="Gene3D" id="6.10.250.690">
    <property type="match status" value="1"/>
</dbReference>
<reference evidence="6" key="1">
    <citation type="journal article" date="2021" name="PeerJ">
        <title>Extensive microbial diversity within the chicken gut microbiome revealed by metagenomics and culture.</title>
        <authorList>
            <person name="Gilroy R."/>
            <person name="Ravi A."/>
            <person name="Getino M."/>
            <person name="Pursley I."/>
            <person name="Horton D.L."/>
            <person name="Alikhan N.F."/>
            <person name="Baker D."/>
            <person name="Gharbi K."/>
            <person name="Hall N."/>
            <person name="Watson M."/>
            <person name="Adriaenssens E.M."/>
            <person name="Foster-Nyarko E."/>
            <person name="Jarju S."/>
            <person name="Secka A."/>
            <person name="Antonio M."/>
            <person name="Oren A."/>
            <person name="Chaudhuri R.R."/>
            <person name="La Ragione R."/>
            <person name="Hildebrand F."/>
            <person name="Pallen M.J."/>
        </authorList>
    </citation>
    <scope>NUCLEOTIDE SEQUENCE</scope>
    <source>
        <strain evidence="6">CHK124-7917</strain>
    </source>
</reference>
<feature type="DNA-binding region" description="OmpR/PhoB-type" evidence="3">
    <location>
        <begin position="134"/>
        <end position="239"/>
    </location>
</feature>
<dbReference type="Gene3D" id="3.40.50.2300">
    <property type="match status" value="1"/>
</dbReference>
<dbReference type="CDD" id="cd00383">
    <property type="entry name" value="trans_reg_C"/>
    <property type="match status" value="1"/>
</dbReference>
<protein>
    <submittedName>
        <fullName evidence="6">Response regulator transcription factor</fullName>
    </submittedName>
</protein>
<evidence type="ECO:0000256" key="1">
    <source>
        <dbReference type="ARBA" id="ARBA00023125"/>
    </source>
</evidence>
<dbReference type="SMART" id="SM00448">
    <property type="entry name" value="REC"/>
    <property type="match status" value="1"/>
</dbReference>
<dbReference type="InterPro" id="IPR001867">
    <property type="entry name" value="OmpR/PhoB-type_DNA-bd"/>
</dbReference>
<dbReference type="InterPro" id="IPR039420">
    <property type="entry name" value="WalR-like"/>
</dbReference>
<dbReference type="GO" id="GO:0000156">
    <property type="term" value="F:phosphorelay response regulator activity"/>
    <property type="evidence" value="ECO:0007669"/>
    <property type="project" value="TreeGrafter"/>
</dbReference>
<name>A0A921GDP4_9ACTN</name>
<dbReference type="PROSITE" id="PS50110">
    <property type="entry name" value="RESPONSE_REGULATORY"/>
    <property type="match status" value="1"/>
</dbReference>
<evidence type="ECO:0000259" key="5">
    <source>
        <dbReference type="PROSITE" id="PS51755"/>
    </source>
</evidence>
<organism evidence="6 7">
    <name type="scientific">Thermophilibacter provencensis</name>
    <dbReference type="NCBI Taxonomy" id="1852386"/>
    <lineage>
        <taxon>Bacteria</taxon>
        <taxon>Bacillati</taxon>
        <taxon>Actinomycetota</taxon>
        <taxon>Coriobacteriia</taxon>
        <taxon>Coriobacteriales</taxon>
        <taxon>Atopobiaceae</taxon>
        <taxon>Thermophilibacter</taxon>
    </lineage>
</organism>
<dbReference type="PANTHER" id="PTHR48111">
    <property type="entry name" value="REGULATOR OF RPOS"/>
    <property type="match status" value="1"/>
</dbReference>
<dbReference type="GO" id="GO:0032993">
    <property type="term" value="C:protein-DNA complex"/>
    <property type="evidence" value="ECO:0007669"/>
    <property type="project" value="TreeGrafter"/>
</dbReference>
<dbReference type="AlphaFoldDB" id="A0A921GDP4"/>
<dbReference type="RefSeq" id="WP_273447986.1">
    <property type="nucleotide sequence ID" value="NZ_CALUGK010000020.1"/>
</dbReference>
<dbReference type="EMBL" id="DYWQ01000056">
    <property type="protein sequence ID" value="HJF44865.1"/>
    <property type="molecule type" value="Genomic_DNA"/>
</dbReference>
<evidence type="ECO:0000313" key="7">
    <source>
        <dbReference type="Proteomes" id="UP000697330"/>
    </source>
</evidence>